<dbReference type="AlphaFoldDB" id="A0A1Y5S6A3"/>
<dbReference type="SUPFAM" id="SSF53756">
    <property type="entry name" value="UDP-Glycosyltransferase/glycogen phosphorylase"/>
    <property type="match status" value="1"/>
</dbReference>
<accession>A0A1Y5S6A3</accession>
<organism evidence="2 3">
    <name type="scientific">Pseudooctadecabacter jejudonensis</name>
    <dbReference type="NCBI Taxonomy" id="1391910"/>
    <lineage>
        <taxon>Bacteria</taxon>
        <taxon>Pseudomonadati</taxon>
        <taxon>Pseudomonadota</taxon>
        <taxon>Alphaproteobacteria</taxon>
        <taxon>Rhodobacterales</taxon>
        <taxon>Paracoccaceae</taxon>
        <taxon>Pseudooctadecabacter</taxon>
    </lineage>
</organism>
<dbReference type="Gene3D" id="3.40.50.2000">
    <property type="entry name" value="Glycogen Phosphorylase B"/>
    <property type="match status" value="1"/>
</dbReference>
<dbReference type="PANTHER" id="PTHR12558">
    <property type="entry name" value="CELL DIVISION CYCLE 16,23,27"/>
    <property type="match status" value="1"/>
</dbReference>
<evidence type="ECO:0000313" key="2">
    <source>
        <dbReference type="EMBL" id="SLN32229.1"/>
    </source>
</evidence>
<dbReference type="PROSITE" id="PS50005">
    <property type="entry name" value="TPR"/>
    <property type="match status" value="1"/>
</dbReference>
<sequence>MPKDQRASLRAQSVNAHQAGQTRVALEGYTRFLARYPNDAGIWTNLGALYRKSGQHEMARIAQSRAFALAPNDTGVLNNYSNILSDLGEYQQSIELRLRSLDKDPSHLMHHAMIGRCYRGMGRYEDAISYLTPKVDQFPDETEIQLQLAFAQLGAGHYGAAFRAYDARWNSDELRPPEVPVPKWTEGQSVKGKTLLILPEQGFGDMVLMSRFIPLIAAKGARIRMVAKKPLLRLLDGIQGVEWIGTAAKPSDPIDMWVSLMDLPKLVFGPDEAGQVPAPTVLNIPADSADRARVLTAQHQDMFKVGVVWSGSATYKGNTFRSFTHREFLPLGLLPNVQLFSLYKGPFLEAYQEDGSAALIIDTASTDRDFADCAATMREMDLIITSDTATAHIAGSLGVPTWVMLHWDAFWVYRHAGETTPWYPSMRLFRQDRPQDWSSAFAAATAALSEKVSQHD</sequence>
<dbReference type="EMBL" id="FWFT01000002">
    <property type="protein sequence ID" value="SLN32229.1"/>
    <property type="molecule type" value="Genomic_DNA"/>
</dbReference>
<dbReference type="InterPro" id="IPR019734">
    <property type="entry name" value="TPR_rpt"/>
</dbReference>
<dbReference type="OrthoDB" id="6193797at2"/>
<evidence type="ECO:0000256" key="1">
    <source>
        <dbReference type="PROSITE-ProRule" id="PRU00339"/>
    </source>
</evidence>
<keyword evidence="1" id="KW-0802">TPR repeat</keyword>
<dbReference type="Pfam" id="PF13431">
    <property type="entry name" value="TPR_17"/>
    <property type="match status" value="1"/>
</dbReference>
<dbReference type="InterPro" id="IPR011990">
    <property type="entry name" value="TPR-like_helical_dom_sf"/>
</dbReference>
<keyword evidence="3" id="KW-1185">Reference proteome</keyword>
<dbReference type="Gene3D" id="1.25.40.10">
    <property type="entry name" value="Tetratricopeptide repeat domain"/>
    <property type="match status" value="1"/>
</dbReference>
<dbReference type="PANTHER" id="PTHR12558:SF13">
    <property type="entry name" value="CELL DIVISION CYCLE PROTEIN 27 HOMOLOG"/>
    <property type="match status" value="1"/>
</dbReference>
<dbReference type="Pfam" id="PF13181">
    <property type="entry name" value="TPR_8"/>
    <property type="match status" value="1"/>
</dbReference>
<evidence type="ECO:0000313" key="3">
    <source>
        <dbReference type="Proteomes" id="UP000193623"/>
    </source>
</evidence>
<proteinExistence type="predicted"/>
<reference evidence="2 3" key="1">
    <citation type="submission" date="2017-03" db="EMBL/GenBank/DDBJ databases">
        <authorList>
            <person name="Afonso C.L."/>
            <person name="Miller P.J."/>
            <person name="Scott M.A."/>
            <person name="Spackman E."/>
            <person name="Goraichik I."/>
            <person name="Dimitrov K.M."/>
            <person name="Suarez D.L."/>
            <person name="Swayne D.E."/>
        </authorList>
    </citation>
    <scope>NUCLEOTIDE SEQUENCE [LARGE SCALE GENOMIC DNA]</scope>
    <source>
        <strain evidence="2 3">CECT 8397</strain>
    </source>
</reference>
<dbReference type="SUPFAM" id="SSF48452">
    <property type="entry name" value="TPR-like"/>
    <property type="match status" value="1"/>
</dbReference>
<dbReference type="Proteomes" id="UP000193623">
    <property type="component" value="Unassembled WGS sequence"/>
</dbReference>
<gene>
    <name evidence="2" type="ORF">PSJ8397_01512</name>
</gene>
<protein>
    <submittedName>
        <fullName evidence="2">Tetratricopeptide repeat protein</fullName>
    </submittedName>
</protein>
<dbReference type="SMART" id="SM00028">
    <property type="entry name" value="TPR"/>
    <property type="match status" value="3"/>
</dbReference>
<name>A0A1Y5S6A3_9RHOB</name>
<dbReference type="RefSeq" id="WP_085863946.1">
    <property type="nucleotide sequence ID" value="NZ_FWFT01000002.1"/>
</dbReference>
<feature type="repeat" description="TPR" evidence="1">
    <location>
        <begin position="40"/>
        <end position="73"/>
    </location>
</feature>